<feature type="compositionally biased region" description="Basic and acidic residues" evidence="1">
    <location>
        <begin position="118"/>
        <end position="128"/>
    </location>
</feature>
<gene>
    <name evidence="2" type="ORF">GCM10010421_31450</name>
</gene>
<keyword evidence="3" id="KW-1185">Reference proteome</keyword>
<organism evidence="2 3">
    <name type="scientific">Streptomyces glaucus</name>
    <dbReference type="NCBI Taxonomy" id="284029"/>
    <lineage>
        <taxon>Bacteria</taxon>
        <taxon>Bacillati</taxon>
        <taxon>Actinomycetota</taxon>
        <taxon>Actinomycetes</taxon>
        <taxon>Kitasatosporales</taxon>
        <taxon>Streptomycetaceae</taxon>
        <taxon>Streptomyces</taxon>
    </lineage>
</organism>
<evidence type="ECO:0000313" key="3">
    <source>
        <dbReference type="Proteomes" id="UP001500460"/>
    </source>
</evidence>
<evidence type="ECO:0000256" key="1">
    <source>
        <dbReference type="SAM" id="MobiDB-lite"/>
    </source>
</evidence>
<reference evidence="2 3" key="1">
    <citation type="journal article" date="2019" name="Int. J. Syst. Evol. Microbiol.">
        <title>The Global Catalogue of Microorganisms (GCM) 10K type strain sequencing project: providing services to taxonomists for standard genome sequencing and annotation.</title>
        <authorList>
            <consortium name="The Broad Institute Genomics Platform"/>
            <consortium name="The Broad Institute Genome Sequencing Center for Infectious Disease"/>
            <person name="Wu L."/>
            <person name="Ma J."/>
        </authorList>
    </citation>
    <scope>NUCLEOTIDE SEQUENCE [LARGE SCALE GENOMIC DNA]</scope>
    <source>
        <strain evidence="2 3">JCM 6922</strain>
    </source>
</reference>
<proteinExistence type="predicted"/>
<evidence type="ECO:0000313" key="2">
    <source>
        <dbReference type="EMBL" id="GAA2438986.1"/>
    </source>
</evidence>
<dbReference type="RefSeq" id="WP_344603721.1">
    <property type="nucleotide sequence ID" value="NZ_BAAATK010000018.1"/>
</dbReference>
<name>A0ABN3JTI8_9ACTN</name>
<sequence length="141" mass="15568">MTPEILARIATARAVRDLSDLARQEVAATAEPLDPAERIRNARRMREMATQIVDLVVLAEALAGTPWEEIAEALGPKNVGRDPDTVRAEYEDAVAEWQAIPEAQMEAAAEGAEALDAWYDRHREDHDPASSSPVTDLLNRR</sequence>
<dbReference type="Proteomes" id="UP001500460">
    <property type="component" value="Unassembled WGS sequence"/>
</dbReference>
<protein>
    <submittedName>
        <fullName evidence="2">Uncharacterized protein</fullName>
    </submittedName>
</protein>
<accession>A0ABN3JTI8</accession>
<comment type="caution">
    <text evidence="2">The sequence shown here is derived from an EMBL/GenBank/DDBJ whole genome shotgun (WGS) entry which is preliminary data.</text>
</comment>
<dbReference type="EMBL" id="BAAATK010000018">
    <property type="protein sequence ID" value="GAA2438986.1"/>
    <property type="molecule type" value="Genomic_DNA"/>
</dbReference>
<feature type="region of interest" description="Disordered" evidence="1">
    <location>
        <begin position="116"/>
        <end position="141"/>
    </location>
</feature>